<comment type="caution">
    <text evidence="4">The sequence shown here is derived from an EMBL/GenBank/DDBJ whole genome shotgun (WGS) entry which is preliminary data.</text>
</comment>
<keyword evidence="2" id="KW-0732">Signal</keyword>
<organism evidence="4 5">
    <name type="scientific">Bursaphelenchus okinawaensis</name>
    <dbReference type="NCBI Taxonomy" id="465554"/>
    <lineage>
        <taxon>Eukaryota</taxon>
        <taxon>Metazoa</taxon>
        <taxon>Ecdysozoa</taxon>
        <taxon>Nematoda</taxon>
        <taxon>Chromadorea</taxon>
        <taxon>Rhabditida</taxon>
        <taxon>Tylenchina</taxon>
        <taxon>Tylenchomorpha</taxon>
        <taxon>Aphelenchoidea</taxon>
        <taxon>Aphelenchoididae</taxon>
        <taxon>Bursaphelenchus</taxon>
    </lineage>
</organism>
<name>A0A811LAF4_9BILA</name>
<dbReference type="Gene3D" id="1.10.3730.20">
    <property type="match status" value="1"/>
</dbReference>
<dbReference type="OrthoDB" id="10062838at2759"/>
<accession>A0A811LAF4</accession>
<dbReference type="Proteomes" id="UP000614601">
    <property type="component" value="Unassembled WGS sequence"/>
</dbReference>
<keyword evidence="5" id="KW-1185">Reference proteome</keyword>
<feature type="signal peptide" evidence="2">
    <location>
        <begin position="1"/>
        <end position="23"/>
    </location>
</feature>
<dbReference type="InterPro" id="IPR000620">
    <property type="entry name" value="EamA_dom"/>
</dbReference>
<evidence type="ECO:0000256" key="1">
    <source>
        <dbReference type="SAM" id="Phobius"/>
    </source>
</evidence>
<dbReference type="EMBL" id="CAJFDH010000005">
    <property type="protein sequence ID" value="CAD5226327.1"/>
    <property type="molecule type" value="Genomic_DNA"/>
</dbReference>
<feature type="transmembrane region" description="Helical" evidence="1">
    <location>
        <begin position="149"/>
        <end position="167"/>
    </location>
</feature>
<feature type="transmembrane region" description="Helical" evidence="1">
    <location>
        <begin position="173"/>
        <end position="195"/>
    </location>
</feature>
<feature type="transmembrane region" description="Helical" evidence="1">
    <location>
        <begin position="267"/>
        <end position="286"/>
    </location>
</feature>
<keyword evidence="1" id="KW-1133">Transmembrane helix</keyword>
<feature type="transmembrane region" description="Helical" evidence="1">
    <location>
        <begin position="93"/>
        <end position="112"/>
    </location>
</feature>
<evidence type="ECO:0000256" key="2">
    <source>
        <dbReference type="SAM" id="SignalP"/>
    </source>
</evidence>
<dbReference type="SUPFAM" id="SSF103481">
    <property type="entry name" value="Multidrug resistance efflux transporter EmrE"/>
    <property type="match status" value="1"/>
</dbReference>
<dbReference type="Pfam" id="PF00892">
    <property type="entry name" value="EamA"/>
    <property type="match status" value="1"/>
</dbReference>
<dbReference type="PANTHER" id="PTHR19346:SF4">
    <property type="entry name" value="SUGAR PHOSPHATE TRANSPORTER DOMAIN-CONTAINING PROTEIN"/>
    <property type="match status" value="1"/>
</dbReference>
<protein>
    <recommendedName>
        <fullName evidence="3">EamA domain-containing protein</fullName>
    </recommendedName>
</protein>
<feature type="transmembrane region" description="Helical" evidence="1">
    <location>
        <begin position="242"/>
        <end position="260"/>
    </location>
</feature>
<evidence type="ECO:0000313" key="4">
    <source>
        <dbReference type="EMBL" id="CAD5226327.1"/>
    </source>
</evidence>
<dbReference type="GO" id="GO:0016020">
    <property type="term" value="C:membrane"/>
    <property type="evidence" value="ECO:0007669"/>
    <property type="project" value="InterPro"/>
</dbReference>
<proteinExistence type="predicted"/>
<sequence length="340" mass="37509">MNVGNTILSIIVSLLVAIFSTMAAQFHKETLVVDAKNFNAPLGVAYFGVLFMLPLYPSYLLYRVIGTGAKASDINQEAVQILMRKEKFHSIPILMLALLISLCLWVNPTYLFGFAIKYISVSVAMSVMSLNAAFVFILSITLLGAKFSWFKALGVVLSVTGVVSLSMDKEFTGNLWGVLIILVATISVTIYNVLIKRVFGEPSLCQVLFFQSLMGLANVVYLTIPVGLLVWTEVEHFVFSKIPWTPLLLYCFSILLYSVTMNFGISLLSPLVISIGVILGVPMNGLCDIVIRGLQASFWFYIGATLITVGFCLTTLPIDNWIQKKEENIDDEVEKASPTL</sequence>
<dbReference type="InterPro" id="IPR037185">
    <property type="entry name" value="EmrE-like"/>
</dbReference>
<gene>
    <name evidence="4" type="ORF">BOKJ2_LOCUS12022</name>
</gene>
<dbReference type="EMBL" id="CAJFCW020000005">
    <property type="protein sequence ID" value="CAG9122026.1"/>
    <property type="molecule type" value="Genomic_DNA"/>
</dbReference>
<evidence type="ECO:0000259" key="3">
    <source>
        <dbReference type="Pfam" id="PF00892"/>
    </source>
</evidence>
<keyword evidence="1" id="KW-0812">Transmembrane</keyword>
<feature type="transmembrane region" description="Helical" evidence="1">
    <location>
        <begin position="207"/>
        <end position="230"/>
    </location>
</feature>
<dbReference type="InterPro" id="IPR026505">
    <property type="entry name" value="Solute_c_fam_35_mem_F3/F4"/>
</dbReference>
<feature type="transmembrane region" description="Helical" evidence="1">
    <location>
        <begin position="118"/>
        <end position="142"/>
    </location>
</feature>
<dbReference type="Proteomes" id="UP000783686">
    <property type="component" value="Unassembled WGS sequence"/>
</dbReference>
<evidence type="ECO:0000313" key="5">
    <source>
        <dbReference type="Proteomes" id="UP000614601"/>
    </source>
</evidence>
<reference evidence="4" key="1">
    <citation type="submission" date="2020-09" db="EMBL/GenBank/DDBJ databases">
        <authorList>
            <person name="Kikuchi T."/>
        </authorList>
    </citation>
    <scope>NUCLEOTIDE SEQUENCE</scope>
    <source>
        <strain evidence="4">SH1</strain>
    </source>
</reference>
<feature type="chain" id="PRO_5036408467" description="EamA domain-containing protein" evidence="2">
    <location>
        <begin position="24"/>
        <end position="340"/>
    </location>
</feature>
<dbReference type="PANTHER" id="PTHR19346">
    <property type="entry name" value="SUGAR PHOSPHATE TRANSPORTER DOMAIN-CONTAINING PROTEIN"/>
    <property type="match status" value="1"/>
</dbReference>
<feature type="domain" description="EamA" evidence="3">
    <location>
        <begin position="84"/>
        <end position="166"/>
    </location>
</feature>
<feature type="transmembrane region" description="Helical" evidence="1">
    <location>
        <begin position="39"/>
        <end position="62"/>
    </location>
</feature>
<keyword evidence="1" id="KW-0472">Membrane</keyword>
<dbReference type="AlphaFoldDB" id="A0A811LAF4"/>
<feature type="transmembrane region" description="Helical" evidence="1">
    <location>
        <begin position="298"/>
        <end position="318"/>
    </location>
</feature>